<name>A0A1I3DMZ7_9LACT</name>
<dbReference type="Proteomes" id="UP000198668">
    <property type="component" value="Unassembled WGS sequence"/>
</dbReference>
<evidence type="ECO:0000313" key="13">
    <source>
        <dbReference type="EMBL" id="SFH88104.1"/>
    </source>
</evidence>
<keyword evidence="8 11" id="KW-1133">Transmembrane helix</keyword>
<evidence type="ECO:0000256" key="2">
    <source>
        <dbReference type="ARBA" id="ARBA00004651"/>
    </source>
</evidence>
<feature type="transmembrane region" description="Helical" evidence="11">
    <location>
        <begin position="21"/>
        <end position="39"/>
    </location>
</feature>
<evidence type="ECO:0000256" key="7">
    <source>
        <dbReference type="ARBA" id="ARBA00022777"/>
    </source>
</evidence>
<dbReference type="EC" id="2.7.13.3" evidence="3"/>
<dbReference type="EMBL" id="FOQE01000045">
    <property type="protein sequence ID" value="SFH88104.1"/>
    <property type="molecule type" value="Genomic_DNA"/>
</dbReference>
<dbReference type="OrthoDB" id="9780487at2"/>
<comment type="subcellular location">
    <subcellularLocation>
        <location evidence="2">Cell membrane</location>
        <topology evidence="2">Multi-pass membrane protein</topology>
    </subcellularLocation>
</comment>
<dbReference type="SUPFAM" id="SSF55874">
    <property type="entry name" value="ATPase domain of HSP90 chaperone/DNA topoisomerase II/histidine kinase"/>
    <property type="match status" value="1"/>
</dbReference>
<evidence type="ECO:0000256" key="10">
    <source>
        <dbReference type="ARBA" id="ARBA00023136"/>
    </source>
</evidence>
<dbReference type="AlphaFoldDB" id="A0A1I3DMZ7"/>
<keyword evidence="10 11" id="KW-0472">Membrane</keyword>
<keyword evidence="4" id="KW-1003">Cell membrane</keyword>
<protein>
    <recommendedName>
        <fullName evidence="3">histidine kinase</fullName>
        <ecNumber evidence="3">2.7.13.3</ecNumber>
    </recommendedName>
</protein>
<dbReference type="PRINTS" id="PR00344">
    <property type="entry name" value="BCTRLSENSOR"/>
</dbReference>
<dbReference type="Gene3D" id="3.30.565.10">
    <property type="entry name" value="Histidine kinase-like ATPase, C-terminal domain"/>
    <property type="match status" value="1"/>
</dbReference>
<dbReference type="GO" id="GO:0005886">
    <property type="term" value="C:plasma membrane"/>
    <property type="evidence" value="ECO:0007669"/>
    <property type="project" value="UniProtKB-SubCell"/>
</dbReference>
<evidence type="ECO:0000256" key="3">
    <source>
        <dbReference type="ARBA" id="ARBA00012438"/>
    </source>
</evidence>
<evidence type="ECO:0000256" key="8">
    <source>
        <dbReference type="ARBA" id="ARBA00022989"/>
    </source>
</evidence>
<dbReference type="InterPro" id="IPR004358">
    <property type="entry name" value="Sig_transdc_His_kin-like_C"/>
</dbReference>
<dbReference type="InterPro" id="IPR036890">
    <property type="entry name" value="HATPase_C_sf"/>
</dbReference>
<dbReference type="GO" id="GO:0000155">
    <property type="term" value="F:phosphorelay sensor kinase activity"/>
    <property type="evidence" value="ECO:0007669"/>
    <property type="project" value="TreeGrafter"/>
</dbReference>
<proteinExistence type="predicted"/>
<dbReference type="InterPro" id="IPR050351">
    <property type="entry name" value="BphY/WalK/GraS-like"/>
</dbReference>
<dbReference type="InterPro" id="IPR003594">
    <property type="entry name" value="HATPase_dom"/>
</dbReference>
<feature type="transmembrane region" description="Helical" evidence="11">
    <location>
        <begin position="45"/>
        <end position="66"/>
    </location>
</feature>
<keyword evidence="6 11" id="KW-0812">Transmembrane</keyword>
<keyword evidence="7" id="KW-0418">Kinase</keyword>
<feature type="domain" description="Histidine kinase" evidence="12">
    <location>
        <begin position="131"/>
        <end position="336"/>
    </location>
</feature>
<dbReference type="PANTHER" id="PTHR45453:SF2">
    <property type="entry name" value="HISTIDINE KINASE"/>
    <property type="match status" value="1"/>
</dbReference>
<evidence type="ECO:0000256" key="5">
    <source>
        <dbReference type="ARBA" id="ARBA00022679"/>
    </source>
</evidence>
<dbReference type="InterPro" id="IPR005467">
    <property type="entry name" value="His_kinase_dom"/>
</dbReference>
<gene>
    <name evidence="13" type="ORF">SAMN04489868_1454</name>
</gene>
<evidence type="ECO:0000256" key="1">
    <source>
        <dbReference type="ARBA" id="ARBA00000085"/>
    </source>
</evidence>
<organism evidence="13 14">
    <name type="scientific">Pisciglobus halotolerans</name>
    <dbReference type="NCBI Taxonomy" id="745365"/>
    <lineage>
        <taxon>Bacteria</taxon>
        <taxon>Bacillati</taxon>
        <taxon>Bacillota</taxon>
        <taxon>Bacilli</taxon>
        <taxon>Lactobacillales</taxon>
        <taxon>Carnobacteriaceae</taxon>
    </lineage>
</organism>
<sequence>MTTRREYLKIAKAFLKSKRTAIALYSLTIFVFGLIFLFGRLPFNFYFYSVEVSAFIGGIFGLFSFMRYADRYRYLQELYQQPQSMLNKLEKPSDPAETFYQETIRQLLKERQKQALKNESKEADQLDYFTLWLHQIKTPIAAIQLVLQQSTDKKLTRQLEQELLRIENYTRMALSYLKLEQSGKDLDLAKVSLDQVIKKTIKTFSILFIYNQITLDYQETHLDVLTDEQWLRVLLEQLLSNSLKYTPPKGQIKIYLDPKQTKRLIIEDTGIGIRSEDLPRIFEKGYSGWNGKVQEKSTGLGLFLSQKISKRLGHPLSITSEVGKGTKVAIDLDVKEIKFF</sequence>
<evidence type="ECO:0000259" key="12">
    <source>
        <dbReference type="PROSITE" id="PS50109"/>
    </source>
</evidence>
<dbReference type="GO" id="GO:0016036">
    <property type="term" value="P:cellular response to phosphate starvation"/>
    <property type="evidence" value="ECO:0007669"/>
    <property type="project" value="TreeGrafter"/>
</dbReference>
<keyword evidence="9" id="KW-0902">Two-component regulatory system</keyword>
<accession>A0A1I3DMZ7</accession>
<keyword evidence="5" id="KW-0808">Transferase</keyword>
<dbReference type="PROSITE" id="PS50109">
    <property type="entry name" value="HIS_KIN"/>
    <property type="match status" value="1"/>
</dbReference>
<evidence type="ECO:0000256" key="11">
    <source>
        <dbReference type="SAM" id="Phobius"/>
    </source>
</evidence>
<dbReference type="PANTHER" id="PTHR45453">
    <property type="entry name" value="PHOSPHATE REGULON SENSOR PROTEIN PHOR"/>
    <property type="match status" value="1"/>
</dbReference>
<dbReference type="SMART" id="SM00387">
    <property type="entry name" value="HATPase_c"/>
    <property type="match status" value="1"/>
</dbReference>
<dbReference type="RefSeq" id="WP_092093547.1">
    <property type="nucleotide sequence ID" value="NZ_FOQE01000045.1"/>
</dbReference>
<evidence type="ECO:0000256" key="4">
    <source>
        <dbReference type="ARBA" id="ARBA00022475"/>
    </source>
</evidence>
<keyword evidence="14" id="KW-1185">Reference proteome</keyword>
<dbReference type="GO" id="GO:0004721">
    <property type="term" value="F:phosphoprotein phosphatase activity"/>
    <property type="evidence" value="ECO:0007669"/>
    <property type="project" value="TreeGrafter"/>
</dbReference>
<evidence type="ECO:0000313" key="14">
    <source>
        <dbReference type="Proteomes" id="UP000198668"/>
    </source>
</evidence>
<evidence type="ECO:0000256" key="9">
    <source>
        <dbReference type="ARBA" id="ARBA00023012"/>
    </source>
</evidence>
<dbReference type="Pfam" id="PF02518">
    <property type="entry name" value="HATPase_c"/>
    <property type="match status" value="1"/>
</dbReference>
<evidence type="ECO:0000256" key="6">
    <source>
        <dbReference type="ARBA" id="ARBA00022692"/>
    </source>
</evidence>
<reference evidence="13 14" key="1">
    <citation type="submission" date="2016-10" db="EMBL/GenBank/DDBJ databases">
        <authorList>
            <person name="de Groot N.N."/>
        </authorList>
    </citation>
    <scope>NUCLEOTIDE SEQUENCE [LARGE SCALE GENOMIC DNA]</scope>
    <source>
        <strain evidence="13 14">DSM 27630</strain>
    </source>
</reference>
<comment type="catalytic activity">
    <reaction evidence="1">
        <text>ATP + protein L-histidine = ADP + protein N-phospho-L-histidine.</text>
        <dbReference type="EC" id="2.7.13.3"/>
    </reaction>
</comment>